<evidence type="ECO:0000313" key="3">
    <source>
        <dbReference type="Proteomes" id="UP000828390"/>
    </source>
</evidence>
<name>A0A9D4S5D1_DREPO</name>
<evidence type="ECO:0000313" key="2">
    <source>
        <dbReference type="EMBL" id="KAH3893219.1"/>
    </source>
</evidence>
<reference evidence="2" key="1">
    <citation type="journal article" date="2019" name="bioRxiv">
        <title>The Genome of the Zebra Mussel, Dreissena polymorpha: A Resource for Invasive Species Research.</title>
        <authorList>
            <person name="McCartney M.A."/>
            <person name="Auch B."/>
            <person name="Kono T."/>
            <person name="Mallez S."/>
            <person name="Zhang Y."/>
            <person name="Obille A."/>
            <person name="Becker A."/>
            <person name="Abrahante J.E."/>
            <person name="Garbe J."/>
            <person name="Badalamenti J.P."/>
            <person name="Herman A."/>
            <person name="Mangelson H."/>
            <person name="Liachko I."/>
            <person name="Sullivan S."/>
            <person name="Sone E.D."/>
            <person name="Koren S."/>
            <person name="Silverstein K.A.T."/>
            <person name="Beckman K.B."/>
            <person name="Gohl D.M."/>
        </authorList>
    </citation>
    <scope>NUCLEOTIDE SEQUENCE</scope>
    <source>
        <strain evidence="2">Duluth1</strain>
        <tissue evidence="2">Whole animal</tissue>
    </source>
</reference>
<gene>
    <name evidence="2" type="ORF">DPMN_017362</name>
</gene>
<feature type="region of interest" description="Disordered" evidence="1">
    <location>
        <begin position="41"/>
        <end position="67"/>
    </location>
</feature>
<dbReference type="AlphaFoldDB" id="A0A9D4S5D1"/>
<sequence>MHAPPQASVPAMADTGCQSCLAGLKVIHRLGFNENQIYYQSPTASENPTPPPAVEKHVAAPEVLPTP</sequence>
<accession>A0A9D4S5D1</accession>
<evidence type="ECO:0000256" key="1">
    <source>
        <dbReference type="SAM" id="MobiDB-lite"/>
    </source>
</evidence>
<protein>
    <submittedName>
        <fullName evidence="2">Uncharacterized protein</fullName>
    </submittedName>
</protein>
<organism evidence="2 3">
    <name type="scientific">Dreissena polymorpha</name>
    <name type="common">Zebra mussel</name>
    <name type="synonym">Mytilus polymorpha</name>
    <dbReference type="NCBI Taxonomy" id="45954"/>
    <lineage>
        <taxon>Eukaryota</taxon>
        <taxon>Metazoa</taxon>
        <taxon>Spiralia</taxon>
        <taxon>Lophotrochozoa</taxon>
        <taxon>Mollusca</taxon>
        <taxon>Bivalvia</taxon>
        <taxon>Autobranchia</taxon>
        <taxon>Heteroconchia</taxon>
        <taxon>Euheterodonta</taxon>
        <taxon>Imparidentia</taxon>
        <taxon>Neoheterodontei</taxon>
        <taxon>Myida</taxon>
        <taxon>Dreissenoidea</taxon>
        <taxon>Dreissenidae</taxon>
        <taxon>Dreissena</taxon>
    </lineage>
</organism>
<dbReference type="EMBL" id="JAIWYP010000001">
    <property type="protein sequence ID" value="KAH3893219.1"/>
    <property type="molecule type" value="Genomic_DNA"/>
</dbReference>
<proteinExistence type="predicted"/>
<keyword evidence="3" id="KW-1185">Reference proteome</keyword>
<dbReference type="Proteomes" id="UP000828390">
    <property type="component" value="Unassembled WGS sequence"/>
</dbReference>
<reference evidence="2" key="2">
    <citation type="submission" date="2020-11" db="EMBL/GenBank/DDBJ databases">
        <authorList>
            <person name="McCartney M.A."/>
            <person name="Auch B."/>
            <person name="Kono T."/>
            <person name="Mallez S."/>
            <person name="Becker A."/>
            <person name="Gohl D.M."/>
            <person name="Silverstein K.A.T."/>
            <person name="Koren S."/>
            <person name="Bechman K.B."/>
            <person name="Herman A."/>
            <person name="Abrahante J.E."/>
            <person name="Garbe J."/>
        </authorList>
    </citation>
    <scope>NUCLEOTIDE SEQUENCE</scope>
    <source>
        <strain evidence="2">Duluth1</strain>
        <tissue evidence="2">Whole animal</tissue>
    </source>
</reference>
<comment type="caution">
    <text evidence="2">The sequence shown here is derived from an EMBL/GenBank/DDBJ whole genome shotgun (WGS) entry which is preliminary data.</text>
</comment>